<feature type="compositionally biased region" description="Polar residues" evidence="1">
    <location>
        <begin position="358"/>
        <end position="374"/>
    </location>
</feature>
<feature type="compositionally biased region" description="Polar residues" evidence="1">
    <location>
        <begin position="436"/>
        <end position="447"/>
    </location>
</feature>
<feature type="region of interest" description="Disordered" evidence="1">
    <location>
        <begin position="538"/>
        <end position="560"/>
    </location>
</feature>
<evidence type="ECO:0000256" key="1">
    <source>
        <dbReference type="SAM" id="MobiDB-lite"/>
    </source>
</evidence>
<feature type="compositionally biased region" description="Low complexity" evidence="1">
    <location>
        <begin position="96"/>
        <end position="111"/>
    </location>
</feature>
<dbReference type="EMBL" id="DF977446">
    <property type="protein sequence ID" value="GAP82697.1"/>
    <property type="molecule type" value="Genomic_DNA"/>
</dbReference>
<feature type="compositionally biased region" description="Polar residues" evidence="1">
    <location>
        <begin position="459"/>
        <end position="499"/>
    </location>
</feature>
<keyword evidence="3" id="KW-1185">Reference proteome</keyword>
<feature type="compositionally biased region" description="Polar residues" evidence="1">
    <location>
        <begin position="155"/>
        <end position="165"/>
    </location>
</feature>
<feature type="region of interest" description="Disordered" evidence="1">
    <location>
        <begin position="197"/>
        <end position="499"/>
    </location>
</feature>
<sequence length="752" mass="82175">MGLLDFLAKKSESGLTGRNSFKTSAYDATVALSPPIRGTYPVLGNGSKILEQFQKSHPNLATVSQNNTPLPSPRVPRHHGDAHRGPGVDRPSTAPSTHLSEISSSSLQAPSVPGLPASHQKKYGPYKLPPKIVTNVPASSISAKPAPSPGLVSMYSDSGRSGQSTKAKGYVDLLDAQSMIKPYDFYGRVQATGARNYGEDVADRNRETSTNFETRRDQEPPASQVNETWTSVISKDVDDDTQDEPPRRPKTRHSVSSGLRSKYGSSHTSGSFPKRTSSRLPQHTADETPKVMTRTESARSERAARRKSMPSAPATTSSETRRSLSVAKRGREEDTDIFPDSLRDRALAATTHERESTRPNISTKRQSLAQSNAEEQSHQKRNDDKPLPALPPPPKDPSRRRPTSHHNVVTDSRLLVKRQSANGIRSGSRGEIYEDTYQQKVSLQGSQLPRERNSARRQLGSTTDFQDSFHTSPVQQSDSESQVIYSPSNAANSKTQSNDIGEQSTVFLSSTRANRYPVENAIPVRSSSLRHGSITSDTAMSTVSSNPFRPQSGHTTSTSIDFSPIFRPIRLDQSIPPVPNISFPEPPLLPSKSASTAPSLAHPHMATGKRQSNEFYLEDYAETDGGSMTPSRSSYEKDLLFSETGYGIFGGQVSGLPGLFDVAVPATLTDLPMNKTLADESCMVSALPRMPVSPEISPDDNAEFQQRANLSDDEINFDIPKSRANSALWHTQDQEPFPARGRSIQREDIAGY</sequence>
<feature type="compositionally biased region" description="Basic and acidic residues" evidence="1">
    <location>
        <begin position="197"/>
        <end position="219"/>
    </location>
</feature>
<accession>A0A1S7UHP0</accession>
<feature type="compositionally biased region" description="Basic and acidic residues" evidence="1">
    <location>
        <begin position="78"/>
        <end position="87"/>
    </location>
</feature>
<dbReference type="AlphaFoldDB" id="A0A1S7UHP0"/>
<feature type="compositionally biased region" description="Basic and acidic residues" evidence="1">
    <location>
        <begin position="341"/>
        <end position="357"/>
    </location>
</feature>
<dbReference type="OMA" id="PEFAQYG"/>
<feature type="compositionally biased region" description="Polar residues" evidence="1">
    <location>
        <begin position="221"/>
        <end position="233"/>
    </location>
</feature>
<gene>
    <name evidence="2" type="ORF">SAMD00023353_0102320</name>
</gene>
<evidence type="ECO:0000313" key="3">
    <source>
        <dbReference type="Proteomes" id="UP000054516"/>
    </source>
</evidence>
<protein>
    <submittedName>
        <fullName evidence="2">Uncharacterized protein</fullName>
    </submittedName>
</protein>
<feature type="region of interest" description="Disordered" evidence="1">
    <location>
        <begin position="140"/>
        <end position="165"/>
    </location>
</feature>
<feature type="region of interest" description="Disordered" evidence="1">
    <location>
        <begin position="61"/>
        <end position="123"/>
    </location>
</feature>
<reference evidence="2" key="1">
    <citation type="submission" date="2016-03" db="EMBL/GenBank/DDBJ databases">
        <title>Draft genome sequence of Rosellinia necatrix.</title>
        <authorList>
            <person name="Kanematsu S."/>
        </authorList>
    </citation>
    <scope>NUCLEOTIDE SEQUENCE [LARGE SCALE GENOMIC DNA]</scope>
    <source>
        <strain evidence="2">W97</strain>
    </source>
</reference>
<feature type="compositionally biased region" description="Polar residues" evidence="1">
    <location>
        <begin position="254"/>
        <end position="281"/>
    </location>
</feature>
<dbReference type="OrthoDB" id="5325276at2759"/>
<organism evidence="2">
    <name type="scientific">Rosellinia necatrix</name>
    <name type="common">White root-rot fungus</name>
    <dbReference type="NCBI Taxonomy" id="77044"/>
    <lineage>
        <taxon>Eukaryota</taxon>
        <taxon>Fungi</taxon>
        <taxon>Dikarya</taxon>
        <taxon>Ascomycota</taxon>
        <taxon>Pezizomycotina</taxon>
        <taxon>Sordariomycetes</taxon>
        <taxon>Xylariomycetidae</taxon>
        <taxon>Xylariales</taxon>
        <taxon>Xylariaceae</taxon>
        <taxon>Rosellinia</taxon>
    </lineage>
</organism>
<evidence type="ECO:0000313" key="2">
    <source>
        <dbReference type="EMBL" id="GAP82697.1"/>
    </source>
</evidence>
<feature type="compositionally biased region" description="Basic and acidic residues" evidence="1">
    <location>
        <begin position="375"/>
        <end position="386"/>
    </location>
</feature>
<name>A0A1S7UHP0_ROSNE</name>
<proteinExistence type="predicted"/>
<feature type="region of interest" description="Disordered" evidence="1">
    <location>
        <begin position="722"/>
        <end position="752"/>
    </location>
</feature>
<dbReference type="Proteomes" id="UP000054516">
    <property type="component" value="Unassembled WGS sequence"/>
</dbReference>